<comment type="caution">
    <text evidence="2">The sequence shown here is derived from an EMBL/GenBank/DDBJ whole genome shotgun (WGS) entry which is preliminary data.</text>
</comment>
<sequence length="336" mass="38504">MYITLVDKGDKEKKIWKPKGTLTSETCSVSETEKKNEIIDLRDKTPRAETSFTRHGMGLQEEESKPIQNQKTATATTSHERKNREKDKSCGPGKYELEEPIVLKKRFQQLESNEEILLRSSTVSPAALIDNSHSSGSASDDDLPGYTPVSSDKQLTRLWFKYQFNTKTVGSVWYSALSTTSKLAKKKNEIIDLRDKTPRAETSFTRHGMGLQEEESKPIQNQKTATATTSHERKNREKDKSCGPGKYELEEPIVLKKRFQQLESNEEISLELLLAFNPDLFLFTVDTTAWRRLQLRRHGETPNYEVNNTVLCQIHCRRCEELSLFSKRGQDPKETI</sequence>
<name>A0ABQ8BD57_BRANA</name>
<protein>
    <submittedName>
        <fullName evidence="2">Uncharacterized protein</fullName>
    </submittedName>
</protein>
<feature type="compositionally biased region" description="Basic and acidic residues" evidence="1">
    <location>
        <begin position="78"/>
        <end position="89"/>
    </location>
</feature>
<proteinExistence type="predicted"/>
<evidence type="ECO:0000256" key="1">
    <source>
        <dbReference type="SAM" id="MobiDB-lite"/>
    </source>
</evidence>
<accession>A0ABQ8BD57</accession>
<evidence type="ECO:0000313" key="3">
    <source>
        <dbReference type="Proteomes" id="UP000824890"/>
    </source>
</evidence>
<feature type="compositionally biased region" description="Basic and acidic residues" evidence="1">
    <location>
        <begin position="230"/>
        <end position="241"/>
    </location>
</feature>
<organism evidence="2 3">
    <name type="scientific">Brassica napus</name>
    <name type="common">Rape</name>
    <dbReference type="NCBI Taxonomy" id="3708"/>
    <lineage>
        <taxon>Eukaryota</taxon>
        <taxon>Viridiplantae</taxon>
        <taxon>Streptophyta</taxon>
        <taxon>Embryophyta</taxon>
        <taxon>Tracheophyta</taxon>
        <taxon>Spermatophyta</taxon>
        <taxon>Magnoliopsida</taxon>
        <taxon>eudicotyledons</taxon>
        <taxon>Gunneridae</taxon>
        <taxon>Pentapetalae</taxon>
        <taxon>rosids</taxon>
        <taxon>malvids</taxon>
        <taxon>Brassicales</taxon>
        <taxon>Brassicaceae</taxon>
        <taxon>Brassiceae</taxon>
        <taxon>Brassica</taxon>
    </lineage>
</organism>
<keyword evidence="3" id="KW-1185">Reference proteome</keyword>
<dbReference type="EMBL" id="JAGKQM010000011">
    <property type="protein sequence ID" value="KAH0902668.1"/>
    <property type="molecule type" value="Genomic_DNA"/>
</dbReference>
<evidence type="ECO:0000313" key="2">
    <source>
        <dbReference type="EMBL" id="KAH0902668.1"/>
    </source>
</evidence>
<reference evidence="2 3" key="1">
    <citation type="submission" date="2021-05" db="EMBL/GenBank/DDBJ databases">
        <title>Genome Assembly of Synthetic Allotetraploid Brassica napus Reveals Homoeologous Exchanges between Subgenomes.</title>
        <authorList>
            <person name="Davis J.T."/>
        </authorList>
    </citation>
    <scope>NUCLEOTIDE SEQUENCE [LARGE SCALE GENOMIC DNA]</scope>
    <source>
        <strain evidence="3">cv. Da-Ae</strain>
        <tissue evidence="2">Seedling</tissue>
    </source>
</reference>
<gene>
    <name evidence="2" type="ORF">HID58_042171</name>
</gene>
<feature type="compositionally biased region" description="Polar residues" evidence="1">
    <location>
        <begin position="66"/>
        <end position="77"/>
    </location>
</feature>
<feature type="compositionally biased region" description="Polar residues" evidence="1">
    <location>
        <begin position="218"/>
        <end position="229"/>
    </location>
</feature>
<feature type="region of interest" description="Disordered" evidence="1">
    <location>
        <begin position="201"/>
        <end position="244"/>
    </location>
</feature>
<feature type="region of interest" description="Disordered" evidence="1">
    <location>
        <begin position="42"/>
        <end position="94"/>
    </location>
</feature>
<dbReference type="Proteomes" id="UP000824890">
    <property type="component" value="Unassembled WGS sequence"/>
</dbReference>